<dbReference type="InterPro" id="IPR018611">
    <property type="entry name" value="Ufl1"/>
</dbReference>
<evidence type="ECO:0000259" key="2">
    <source>
        <dbReference type="Pfam" id="PF25041"/>
    </source>
</evidence>
<dbReference type="GO" id="GO:0032434">
    <property type="term" value="P:regulation of proteasomal ubiquitin-dependent protein catabolic process"/>
    <property type="evidence" value="ECO:0007669"/>
    <property type="project" value="TreeGrafter"/>
</dbReference>
<dbReference type="PANTHER" id="PTHR31057:SF0">
    <property type="entry name" value="E3 UFM1-PROTEIN LIGASE 1"/>
    <property type="match status" value="1"/>
</dbReference>
<dbReference type="GO" id="GO:0034976">
    <property type="term" value="P:response to endoplasmic reticulum stress"/>
    <property type="evidence" value="ECO:0007669"/>
    <property type="project" value="TreeGrafter"/>
</dbReference>
<proteinExistence type="predicted"/>
<dbReference type="InterPro" id="IPR056761">
    <property type="entry name" value="Ufl1-like_C"/>
</dbReference>
<feature type="domain" description="E3 UFM1-protein ligase-like C-terminal" evidence="2">
    <location>
        <begin position="150"/>
        <end position="261"/>
    </location>
</feature>
<reference evidence="3" key="1">
    <citation type="submission" date="2015-06" db="UniProtKB">
        <authorList>
            <consortium name="EnsemblPlants"/>
        </authorList>
    </citation>
    <scope>IDENTIFICATION</scope>
</reference>
<feature type="domain" description="E3 UFM1-protein ligase 1-like" evidence="1">
    <location>
        <begin position="13"/>
        <end position="142"/>
    </location>
</feature>
<dbReference type="PANTHER" id="PTHR31057">
    <property type="entry name" value="E3 UFM1-PROTEIN LIGASE 1"/>
    <property type="match status" value="1"/>
</dbReference>
<dbReference type="EnsemblPlants" id="EMT15676">
    <property type="protein sequence ID" value="EMT15676"/>
    <property type="gene ID" value="F775_30698"/>
</dbReference>
<sequence>MLSENAERRPSVLDNLQKQLDEAVLDMQLYGKALDVFEDDPATRGILHDHLLRTMGTPIVDKILFGLDKDNKLKNGMEFEDSEEQHVQLSTTERTFLAKDLPGQLSSKAQALVEALEGKRFDSFMDALRDTAEESGLLFKKLDERLEPLMLHSHRKDLIAQVSSETDPVSFLPKVVALLFLQAYNKALQAPGGAVGAVITVLKDKLPASTFKVLTEYHATTVKLLALQDAATGDEDDCTSDRMLEKKEDLEERLMPELKSLALGTSKEQSSTGGRVYLGTNGSTVEIFVWTASGHVGAGCGRPTMPLWRPETNNSGGGGGGCGCKAKGRRGRVEGNETGMGIEWARGVRALRFGCTDSDKPPSLCLQFMREIMSGPPRDRYRTALEVQTTSFGRLREVAGPWRCPKGTSNA</sequence>
<protein>
    <submittedName>
        <fullName evidence="3">Uncharacterized protein</fullName>
    </submittedName>
</protein>
<accession>N1QWP7</accession>
<dbReference type="Pfam" id="PF23659">
    <property type="entry name" value="UFL1"/>
    <property type="match status" value="1"/>
</dbReference>
<dbReference type="GO" id="GO:1990592">
    <property type="term" value="P:protein K69-linked ufmylation"/>
    <property type="evidence" value="ECO:0007669"/>
    <property type="project" value="TreeGrafter"/>
</dbReference>
<organism evidence="3">
    <name type="scientific">Aegilops tauschii</name>
    <name type="common">Tausch's goatgrass</name>
    <name type="synonym">Aegilops squarrosa</name>
    <dbReference type="NCBI Taxonomy" id="37682"/>
    <lineage>
        <taxon>Eukaryota</taxon>
        <taxon>Viridiplantae</taxon>
        <taxon>Streptophyta</taxon>
        <taxon>Embryophyta</taxon>
        <taxon>Tracheophyta</taxon>
        <taxon>Spermatophyta</taxon>
        <taxon>Magnoliopsida</taxon>
        <taxon>Liliopsida</taxon>
        <taxon>Poales</taxon>
        <taxon>Poaceae</taxon>
        <taxon>BOP clade</taxon>
        <taxon>Pooideae</taxon>
        <taxon>Triticodae</taxon>
        <taxon>Triticeae</taxon>
        <taxon>Triticinae</taxon>
        <taxon>Aegilops</taxon>
    </lineage>
</organism>
<dbReference type="GO" id="GO:0005789">
    <property type="term" value="C:endoplasmic reticulum membrane"/>
    <property type="evidence" value="ECO:0007669"/>
    <property type="project" value="TreeGrafter"/>
</dbReference>
<name>N1QWP7_AEGTA</name>
<evidence type="ECO:0000259" key="1">
    <source>
        <dbReference type="Pfam" id="PF23659"/>
    </source>
</evidence>
<evidence type="ECO:0000313" key="3">
    <source>
        <dbReference type="EnsemblPlants" id="EMT15676"/>
    </source>
</evidence>
<dbReference type="AlphaFoldDB" id="N1QWP7"/>
<dbReference type="GO" id="GO:0061666">
    <property type="term" value="F:UFM1 ligase activity"/>
    <property type="evidence" value="ECO:0007669"/>
    <property type="project" value="InterPro"/>
</dbReference>
<dbReference type="Pfam" id="PF25041">
    <property type="entry name" value="UFL1_C"/>
    <property type="match status" value="1"/>
</dbReference>
<dbReference type="InterPro" id="IPR056580">
    <property type="entry name" value="Ufl1_dom"/>
</dbReference>
<dbReference type="ExpressionAtlas" id="N1QWP7">
    <property type="expression patterns" value="baseline"/>
</dbReference>